<feature type="transmembrane region" description="Helical" evidence="1">
    <location>
        <begin position="43"/>
        <end position="61"/>
    </location>
</feature>
<feature type="transmembrane region" description="Helical" evidence="1">
    <location>
        <begin position="12"/>
        <end position="31"/>
    </location>
</feature>
<evidence type="ECO:0000256" key="1">
    <source>
        <dbReference type="SAM" id="Phobius"/>
    </source>
</evidence>
<keyword evidence="1" id="KW-0812">Transmembrane</keyword>
<sequence>MKKPLQQFNWKNFLKRTFLFFLFITAVHLLYELFGGNYALRSIFLTNLYGKLLTALVFGLADGKTWKKQQPIEKDESEPQTFDSIASAVKFYLWFAVFIALICIVFVAALTGLTYFILYILGSELRGRITEVIKPSLLLILIISITFTIYDAVRNYYRLKKREQSR</sequence>
<dbReference type="Proteomes" id="UP000316167">
    <property type="component" value="Unassembled WGS sequence"/>
</dbReference>
<evidence type="ECO:0008006" key="4">
    <source>
        <dbReference type="Google" id="ProtNLM"/>
    </source>
</evidence>
<proteinExistence type="predicted"/>
<feature type="transmembrane region" description="Helical" evidence="1">
    <location>
        <begin position="91"/>
        <end position="120"/>
    </location>
</feature>
<dbReference type="OrthoDB" id="9829572at2"/>
<comment type="caution">
    <text evidence="2">The sequence shown here is derived from an EMBL/GenBank/DDBJ whole genome shotgun (WGS) entry which is preliminary data.</text>
</comment>
<reference evidence="2 3" key="1">
    <citation type="journal article" date="2015" name="Stand. Genomic Sci.">
        <title>Genomic Encyclopedia of Bacterial and Archaeal Type Strains, Phase III: the genomes of soil and plant-associated and newly described type strains.</title>
        <authorList>
            <person name="Whitman W.B."/>
            <person name="Woyke T."/>
            <person name="Klenk H.P."/>
            <person name="Zhou Y."/>
            <person name="Lilburn T.G."/>
            <person name="Beck B.J."/>
            <person name="De Vos P."/>
            <person name="Vandamme P."/>
            <person name="Eisen J.A."/>
            <person name="Garrity G."/>
            <person name="Hugenholtz P."/>
            <person name="Kyrpides N.C."/>
        </authorList>
    </citation>
    <scope>NUCLEOTIDE SEQUENCE [LARGE SCALE GENOMIC DNA]</scope>
    <source>
        <strain evidence="2 3">CGMCC 1.7271</strain>
    </source>
</reference>
<keyword evidence="1" id="KW-0472">Membrane</keyword>
<dbReference type="AlphaFoldDB" id="A0A562SRQ8"/>
<gene>
    <name evidence="2" type="ORF">IQ13_2054</name>
</gene>
<evidence type="ECO:0000313" key="2">
    <source>
        <dbReference type="EMBL" id="TWI83935.1"/>
    </source>
</evidence>
<feature type="transmembrane region" description="Helical" evidence="1">
    <location>
        <begin position="132"/>
        <end position="153"/>
    </location>
</feature>
<accession>A0A562SRQ8</accession>
<dbReference type="EMBL" id="VLLE01000003">
    <property type="protein sequence ID" value="TWI83935.1"/>
    <property type="molecule type" value="Genomic_DNA"/>
</dbReference>
<evidence type="ECO:0000313" key="3">
    <source>
        <dbReference type="Proteomes" id="UP000316167"/>
    </source>
</evidence>
<organism evidence="2 3">
    <name type="scientific">Lacibacter cauensis</name>
    <dbReference type="NCBI Taxonomy" id="510947"/>
    <lineage>
        <taxon>Bacteria</taxon>
        <taxon>Pseudomonadati</taxon>
        <taxon>Bacteroidota</taxon>
        <taxon>Chitinophagia</taxon>
        <taxon>Chitinophagales</taxon>
        <taxon>Chitinophagaceae</taxon>
        <taxon>Lacibacter</taxon>
    </lineage>
</organism>
<dbReference type="RefSeq" id="WP_144886212.1">
    <property type="nucleotide sequence ID" value="NZ_VLLE01000003.1"/>
</dbReference>
<protein>
    <recommendedName>
        <fullName evidence="4">Transmembrane protein</fullName>
    </recommendedName>
</protein>
<keyword evidence="1" id="KW-1133">Transmembrane helix</keyword>
<keyword evidence="3" id="KW-1185">Reference proteome</keyword>
<name>A0A562SRQ8_9BACT</name>